<comment type="subcellular location">
    <subcellularLocation>
        <location evidence="1">Golgi apparatus membrane</location>
        <topology evidence="1">Single-pass type II membrane protein</topology>
    </subcellularLocation>
</comment>
<evidence type="ECO:0000259" key="8">
    <source>
        <dbReference type="Pfam" id="PF04577"/>
    </source>
</evidence>
<proteinExistence type="predicted"/>
<dbReference type="PANTHER" id="PTHR20961:SF144">
    <property type="entry name" value="OS01G0119100 PROTEIN"/>
    <property type="match status" value="1"/>
</dbReference>
<sequence>MGYDKTVARNMSRIEARKLAVALLAGCCLVILTYFISMSETTVDQQPSEAYRVGADEEVEEQKLILQNPEREKKTEDAHETNAEERVHDDSSSTITDATAKKETTETNKPNEEKIVAERRDDERIQMMKPPAEPICDFSNPRTEFCEMKGDVRIHGKPSSVVFVSPQQQNNEWKIMPYVRKQMENVEKVSVRTASSPEGVPSCTINQTVPAIVFALGGFTGNYYHDLTDVLLPLFLTARQFDGEVQFLVTNIQVWWFGKYQQIIKRLTRYEFVDLDNSDEVLCHPHVMVGLRFHNDLMIDPARAPNGYSMTDFTKFVRSAYSPKREFAISLREQPDRKPKLLLVTRNGSRRFTNVPEIVEMAEGLNYEVVHADASFGDVAGFVDVVNSCDVIMGVHGAGLTNFVFLPMNAVLVQIVPCCELEAMATHTFGFPSMAAGLHYLEYNITVDESTLLELYPRDHAVFTDPQSIHRLGWMKMGKIYLRKQDVKLDVNRFRPVLQKAMDLLRGAGEFVKAEKRPICDLSNRKSDICEADGDVRIIGKDTRMVYVAPPGSVDAQGGESWTIKPYARKWDPGSGARVREVTLKLVHGHGEDRRCSVNHTVPTMVFAVGGWTGNYFHDFVDVLVPLFETAHPFGGEVQFLIANMYPPWMDKYRPFFRKLSRYEIIEYDNDDTVRCFRHLPPVLKINASMTSGDSIRQEASAKAAEIRKSSPVDHVEIPAKESPNESGCQADRRLEYSIRKPMLPTTTHSLLLRYKLHRVHANSSASDKRLGATYRMKLAKKFRPPVDPRSFGSGLIVGCFLASMTFVMLSRNDISMDHLSKLNCLPSSSSSSGDAAPMSTTVEEDGRIRLSGRTKQIDASFINPPDGKGEEGISSSCESNSSDCKTENDTQVLNGPSTADFNESDGGAPKRKPMCDFSDFRLNICDMEGDIRIIGKNLSSVMLVTDTGSRDGNESWQIRPYPRKYDHSAMAKVRPLNLTSLRRHQEAPECSVNHTVPGILFSTGGHCGNCFHDFADVLVPLFQTAGPFHGQVQFIITNQQGWWMHKYRPYLTKLSSYDVIDYDNDERVHCFDHVVVGLRAERDLMIDPSRAPRGHSIMDFVKLTRSAYSLARERAWAAGGPPGTKPRLLFIARGGTRRFVNLDEVVGIAREVGYEVVAAEPDFFDVARFAHVVNSCDVMVGVHGAGLTNFLFLPTNAIVIQVVPLGNLDWIATNFYGDPAMGMKLRYLQYDISVEESTLTELYPRDHRVFQDPESIHKEGWLRLGDVYLKQQNVRLNVNRFRPVLEKALRLLHERN</sequence>
<dbReference type="PANTHER" id="PTHR20961">
    <property type="entry name" value="GLYCOSYLTRANSFERASE"/>
    <property type="match status" value="1"/>
</dbReference>
<accession>A0A9E7JC42</accession>
<keyword evidence="4" id="KW-0808">Transferase</keyword>
<protein>
    <submittedName>
        <fullName evidence="9">Glycosyltransferase</fullName>
    </submittedName>
</protein>
<dbReference type="GO" id="GO:0016763">
    <property type="term" value="F:pentosyltransferase activity"/>
    <property type="evidence" value="ECO:0007669"/>
    <property type="project" value="UniProtKB-ARBA"/>
</dbReference>
<evidence type="ECO:0000256" key="6">
    <source>
        <dbReference type="SAM" id="MobiDB-lite"/>
    </source>
</evidence>
<dbReference type="EMBL" id="CP097502">
    <property type="protein sequence ID" value="URD75466.1"/>
    <property type="molecule type" value="Genomic_DNA"/>
</dbReference>
<feature type="domain" description="Glycosyltransferase 61 catalytic" evidence="8">
    <location>
        <begin position="223"/>
        <end position="413"/>
    </location>
</feature>
<feature type="region of interest" description="Disordered" evidence="6">
    <location>
        <begin position="62"/>
        <end position="118"/>
    </location>
</feature>
<feature type="compositionally biased region" description="Polar residues" evidence="6">
    <location>
        <begin position="890"/>
        <end position="902"/>
    </location>
</feature>
<keyword evidence="10" id="KW-1185">Reference proteome</keyword>
<dbReference type="Proteomes" id="UP001055439">
    <property type="component" value="Chromosome 1"/>
</dbReference>
<feature type="compositionally biased region" description="Low complexity" evidence="6">
    <location>
        <begin position="873"/>
        <end position="883"/>
    </location>
</feature>
<feature type="region of interest" description="Disordered" evidence="6">
    <location>
        <begin position="827"/>
        <end position="913"/>
    </location>
</feature>
<evidence type="ECO:0000256" key="3">
    <source>
        <dbReference type="ARBA" id="ARBA00022676"/>
    </source>
</evidence>
<gene>
    <name evidence="9" type="ORF">MUK42_09289</name>
</gene>
<feature type="compositionally biased region" description="Basic and acidic residues" evidence="6">
    <location>
        <begin position="69"/>
        <end position="91"/>
    </location>
</feature>
<dbReference type="InterPro" id="IPR049625">
    <property type="entry name" value="Glyco_transf_61_cat"/>
</dbReference>
<dbReference type="GO" id="GO:0000139">
    <property type="term" value="C:Golgi membrane"/>
    <property type="evidence" value="ECO:0007669"/>
    <property type="project" value="UniProtKB-SubCell"/>
</dbReference>
<keyword evidence="7" id="KW-0472">Membrane</keyword>
<keyword evidence="7" id="KW-1133">Transmembrane helix</keyword>
<evidence type="ECO:0000256" key="4">
    <source>
        <dbReference type="ARBA" id="ARBA00022679"/>
    </source>
</evidence>
<evidence type="ECO:0000313" key="9">
    <source>
        <dbReference type="EMBL" id="URD75466.1"/>
    </source>
</evidence>
<reference evidence="9" key="1">
    <citation type="submission" date="2022-05" db="EMBL/GenBank/DDBJ databases">
        <title>The Musa troglodytarum L. genome provides insights into the mechanism of non-climacteric behaviour and enrichment of carotenoids.</title>
        <authorList>
            <person name="Wang J."/>
        </authorList>
    </citation>
    <scope>NUCLEOTIDE SEQUENCE</scope>
    <source>
        <tissue evidence="9">Leaf</tissue>
    </source>
</reference>
<evidence type="ECO:0000256" key="7">
    <source>
        <dbReference type="SAM" id="Phobius"/>
    </source>
</evidence>
<feature type="transmembrane region" description="Helical" evidence="7">
    <location>
        <begin position="19"/>
        <end position="37"/>
    </location>
</feature>
<evidence type="ECO:0000256" key="1">
    <source>
        <dbReference type="ARBA" id="ARBA00004323"/>
    </source>
</evidence>
<feature type="domain" description="Glycosyltransferase 61 catalytic" evidence="8">
    <location>
        <begin position="1099"/>
        <end position="1201"/>
    </location>
</feature>
<keyword evidence="7" id="KW-0812">Transmembrane</keyword>
<dbReference type="InterPro" id="IPR007657">
    <property type="entry name" value="Glycosyltransferase_61"/>
</dbReference>
<name>A0A9E7JC42_9LILI</name>
<organism evidence="9 10">
    <name type="scientific">Musa troglodytarum</name>
    <name type="common">fe'i banana</name>
    <dbReference type="NCBI Taxonomy" id="320322"/>
    <lineage>
        <taxon>Eukaryota</taxon>
        <taxon>Viridiplantae</taxon>
        <taxon>Streptophyta</taxon>
        <taxon>Embryophyta</taxon>
        <taxon>Tracheophyta</taxon>
        <taxon>Spermatophyta</taxon>
        <taxon>Magnoliopsida</taxon>
        <taxon>Liliopsida</taxon>
        <taxon>Zingiberales</taxon>
        <taxon>Musaceae</taxon>
        <taxon>Musa</taxon>
    </lineage>
</organism>
<keyword evidence="3" id="KW-0328">Glycosyltransferase</keyword>
<keyword evidence="5" id="KW-0325">Glycoprotein</keyword>
<evidence type="ECO:0000313" key="10">
    <source>
        <dbReference type="Proteomes" id="UP001055439"/>
    </source>
</evidence>
<comment type="pathway">
    <text evidence="2">Glycan metabolism.</text>
</comment>
<evidence type="ECO:0000256" key="2">
    <source>
        <dbReference type="ARBA" id="ARBA00004881"/>
    </source>
</evidence>
<feature type="compositionally biased region" description="Basic and acidic residues" evidence="6">
    <location>
        <begin position="99"/>
        <end position="118"/>
    </location>
</feature>
<dbReference type="OrthoDB" id="529273at2759"/>
<evidence type="ECO:0000256" key="5">
    <source>
        <dbReference type="ARBA" id="ARBA00023180"/>
    </source>
</evidence>
<dbReference type="Pfam" id="PF04577">
    <property type="entry name" value="Glyco_transf_61"/>
    <property type="match status" value="2"/>
</dbReference>